<dbReference type="PANTHER" id="PTHR43537">
    <property type="entry name" value="TRANSCRIPTIONAL REGULATOR, GNTR FAMILY"/>
    <property type="match status" value="1"/>
</dbReference>
<dbReference type="Proteomes" id="UP001555786">
    <property type="component" value="Unassembled WGS sequence"/>
</dbReference>
<comment type="caution">
    <text evidence="5">The sequence shown here is derived from an EMBL/GenBank/DDBJ whole genome shotgun (WGS) entry which is preliminary data.</text>
</comment>
<dbReference type="EMBL" id="JBFNQD010000006">
    <property type="protein sequence ID" value="MEW9307737.1"/>
    <property type="molecule type" value="Genomic_DNA"/>
</dbReference>
<dbReference type="SMART" id="SM00345">
    <property type="entry name" value="HTH_GNTR"/>
    <property type="match status" value="2"/>
</dbReference>
<evidence type="ECO:0000313" key="5">
    <source>
        <dbReference type="EMBL" id="MEW9307737.1"/>
    </source>
</evidence>
<dbReference type="CDD" id="cd07377">
    <property type="entry name" value="WHTH_GntR"/>
    <property type="match status" value="1"/>
</dbReference>
<evidence type="ECO:0000259" key="4">
    <source>
        <dbReference type="PROSITE" id="PS50949"/>
    </source>
</evidence>
<evidence type="ECO:0000256" key="2">
    <source>
        <dbReference type="ARBA" id="ARBA00023125"/>
    </source>
</evidence>
<keyword evidence="3" id="KW-0804">Transcription</keyword>
<dbReference type="Gene3D" id="1.20.120.530">
    <property type="entry name" value="GntR ligand-binding domain-like"/>
    <property type="match status" value="1"/>
</dbReference>
<name>A0ABV3PQ17_9HYPH</name>
<feature type="domain" description="HTH gntR-type" evidence="4">
    <location>
        <begin position="13"/>
        <end position="80"/>
    </location>
</feature>
<organism evidence="5 6">
    <name type="scientific">Labrys neptuniae</name>
    <dbReference type="NCBI Taxonomy" id="376174"/>
    <lineage>
        <taxon>Bacteria</taxon>
        <taxon>Pseudomonadati</taxon>
        <taxon>Pseudomonadota</taxon>
        <taxon>Alphaproteobacteria</taxon>
        <taxon>Hyphomicrobiales</taxon>
        <taxon>Xanthobacteraceae</taxon>
        <taxon>Labrys</taxon>
    </lineage>
</organism>
<dbReference type="Pfam" id="PF00392">
    <property type="entry name" value="GntR"/>
    <property type="match status" value="2"/>
</dbReference>
<keyword evidence="6" id="KW-1185">Reference proteome</keyword>
<dbReference type="PRINTS" id="PR00035">
    <property type="entry name" value="HTHGNTR"/>
</dbReference>
<reference evidence="5 6" key="1">
    <citation type="submission" date="2024-07" db="EMBL/GenBank/DDBJ databases">
        <title>Description of Labrys sedimenti sp. nov., isolated from a diclofenac-degrading enrichment culture.</title>
        <authorList>
            <person name="Tancsics A."/>
            <person name="Csepanyi A."/>
        </authorList>
    </citation>
    <scope>NUCLEOTIDE SEQUENCE [LARGE SCALE GENOMIC DNA]</scope>
    <source>
        <strain evidence="5 6">LMG 23578</strain>
    </source>
</reference>
<sequence>MKQSELDVKEPSTRLRQDLLDRIVRLIHDEAMQPGARLNENRLAQELGVSRTPIRAALDQLAAGGFVGRRPNRGVELIALPPQPAPPPSRSTDLDDELLVRIAHDHERQSLPVDISEAELMKRYGVSRQRVRDALARLEELDIVERKAGYGWHFADLLRDDGANQESYRFRMLVEPAAILEPGFKLRPGWAEDMRERHAAALAAARAGQWSASASIAFFETNAAFHEGIGAASGNRYLAHAVRRQSRLRRLSNYDWTYGRDRVEISCREHMEILDRLEAADFEVAAALLRRHLLNASLV</sequence>
<protein>
    <submittedName>
        <fullName evidence="5">GntR family transcriptional regulator</fullName>
    </submittedName>
</protein>
<evidence type="ECO:0000313" key="6">
    <source>
        <dbReference type="Proteomes" id="UP001555786"/>
    </source>
</evidence>
<gene>
    <name evidence="5" type="ORF">ABXS05_19440</name>
</gene>
<dbReference type="PROSITE" id="PS50949">
    <property type="entry name" value="HTH_GNTR"/>
    <property type="match status" value="1"/>
</dbReference>
<dbReference type="InterPro" id="IPR036390">
    <property type="entry name" value="WH_DNA-bd_sf"/>
</dbReference>
<evidence type="ECO:0000256" key="1">
    <source>
        <dbReference type="ARBA" id="ARBA00023015"/>
    </source>
</evidence>
<dbReference type="InterPro" id="IPR000524">
    <property type="entry name" value="Tscrpt_reg_HTH_GntR"/>
</dbReference>
<dbReference type="Gene3D" id="1.10.10.10">
    <property type="entry name" value="Winged helix-like DNA-binding domain superfamily/Winged helix DNA-binding domain"/>
    <property type="match status" value="2"/>
</dbReference>
<proteinExistence type="predicted"/>
<dbReference type="SUPFAM" id="SSF48008">
    <property type="entry name" value="GntR ligand-binding domain-like"/>
    <property type="match status" value="1"/>
</dbReference>
<keyword evidence="2" id="KW-0238">DNA-binding</keyword>
<evidence type="ECO:0000256" key="3">
    <source>
        <dbReference type="ARBA" id="ARBA00023163"/>
    </source>
</evidence>
<dbReference type="RefSeq" id="WP_367625067.1">
    <property type="nucleotide sequence ID" value="NZ_JBFNQD010000006.1"/>
</dbReference>
<dbReference type="SUPFAM" id="SSF46785">
    <property type="entry name" value="Winged helix' DNA-binding domain"/>
    <property type="match status" value="2"/>
</dbReference>
<dbReference type="InterPro" id="IPR008920">
    <property type="entry name" value="TF_FadR/GntR_C"/>
</dbReference>
<dbReference type="InterPro" id="IPR011711">
    <property type="entry name" value="GntR_C"/>
</dbReference>
<keyword evidence="1" id="KW-0805">Transcription regulation</keyword>
<dbReference type="Pfam" id="PF07729">
    <property type="entry name" value="FCD"/>
    <property type="match status" value="1"/>
</dbReference>
<dbReference type="SMART" id="SM00895">
    <property type="entry name" value="FCD"/>
    <property type="match status" value="1"/>
</dbReference>
<dbReference type="InterPro" id="IPR036388">
    <property type="entry name" value="WH-like_DNA-bd_sf"/>
</dbReference>
<dbReference type="PANTHER" id="PTHR43537:SF5">
    <property type="entry name" value="UXU OPERON TRANSCRIPTIONAL REGULATOR"/>
    <property type="match status" value="1"/>
</dbReference>
<accession>A0ABV3PQ17</accession>